<protein>
    <submittedName>
        <fullName evidence="1">Uncharacterized protein</fullName>
    </submittedName>
</protein>
<reference evidence="1" key="1">
    <citation type="submission" date="2020-03" db="EMBL/GenBank/DDBJ databases">
        <title>The deep terrestrial virosphere.</title>
        <authorList>
            <person name="Holmfeldt K."/>
            <person name="Nilsson E."/>
            <person name="Simone D."/>
            <person name="Lopez-Fernandez M."/>
            <person name="Wu X."/>
            <person name="de Brujin I."/>
            <person name="Lundin D."/>
            <person name="Andersson A."/>
            <person name="Bertilsson S."/>
            <person name="Dopson M."/>
        </authorList>
    </citation>
    <scope>NUCLEOTIDE SEQUENCE</scope>
    <source>
        <strain evidence="1">TM448A03221</strain>
        <strain evidence="2">TM448B02669</strain>
    </source>
</reference>
<dbReference type="EMBL" id="MT144939">
    <property type="protein sequence ID" value="QJI01643.1"/>
    <property type="molecule type" value="Genomic_DNA"/>
</dbReference>
<dbReference type="EMBL" id="MT144391">
    <property type="protein sequence ID" value="QJA53070.1"/>
    <property type="molecule type" value="Genomic_DNA"/>
</dbReference>
<accession>A0A6H2A0U0</accession>
<dbReference type="AlphaFoldDB" id="A0A6H2A0U0"/>
<organism evidence="1">
    <name type="scientific">viral metagenome</name>
    <dbReference type="NCBI Taxonomy" id="1070528"/>
    <lineage>
        <taxon>unclassified sequences</taxon>
        <taxon>metagenomes</taxon>
        <taxon>organismal metagenomes</taxon>
    </lineage>
</organism>
<gene>
    <name evidence="1" type="ORF">TM448A03221_0004</name>
    <name evidence="2" type="ORF">TM448B02669_0004</name>
</gene>
<name>A0A6H2A0U0_9ZZZZ</name>
<evidence type="ECO:0000313" key="2">
    <source>
        <dbReference type="EMBL" id="QJI01643.1"/>
    </source>
</evidence>
<proteinExistence type="predicted"/>
<sequence length="156" mass="16172">MAEAPFIVEFKVAENYSLGAKETYCLIIKEGKAQIWALGIGLDSGAIDTSNVSSVLTTTSADSINLDALTPELLAKIESAVKQSDGDSTVLSGLLDTVTGASPFKGIIISAVSAGLSGAKDKFGSALSFLTDLQSNNDVSKSKKNELDDLLKKLGA</sequence>
<evidence type="ECO:0000313" key="1">
    <source>
        <dbReference type="EMBL" id="QJA53070.1"/>
    </source>
</evidence>